<reference evidence="3 4" key="1">
    <citation type="journal article" date="2019" name="Sci. Rep.">
        <title>Orb-weaving spider Araneus ventricosus genome elucidates the spidroin gene catalogue.</title>
        <authorList>
            <person name="Kono N."/>
            <person name="Nakamura H."/>
            <person name="Ohtoshi R."/>
            <person name="Moran D.A.P."/>
            <person name="Shinohara A."/>
            <person name="Yoshida Y."/>
            <person name="Fujiwara M."/>
            <person name="Mori M."/>
            <person name="Tomita M."/>
            <person name="Arakawa K."/>
        </authorList>
    </citation>
    <scope>NUCLEOTIDE SEQUENCE [LARGE SCALE GENOMIC DNA]</scope>
</reference>
<evidence type="ECO:0000313" key="3">
    <source>
        <dbReference type="EMBL" id="GBO06173.1"/>
    </source>
</evidence>
<proteinExistence type="predicted"/>
<keyword evidence="4" id="KW-1185">Reference proteome</keyword>
<evidence type="ECO:0000313" key="4">
    <source>
        <dbReference type="Proteomes" id="UP000499080"/>
    </source>
</evidence>
<gene>
    <name evidence="3" type="ORF">AVEN_105038_1</name>
</gene>
<feature type="compositionally biased region" description="Low complexity" evidence="1">
    <location>
        <begin position="142"/>
        <end position="163"/>
    </location>
</feature>
<evidence type="ECO:0000256" key="1">
    <source>
        <dbReference type="SAM" id="MobiDB-lite"/>
    </source>
</evidence>
<name>A0A4Y2U0Y2_ARAVE</name>
<feature type="region of interest" description="Disordered" evidence="1">
    <location>
        <begin position="139"/>
        <end position="163"/>
    </location>
</feature>
<dbReference type="OrthoDB" id="8123891at2759"/>
<dbReference type="InterPro" id="IPR006579">
    <property type="entry name" value="Pre_C2HC_dom"/>
</dbReference>
<dbReference type="Pfam" id="PF07530">
    <property type="entry name" value="PRE_C2HC"/>
    <property type="match status" value="1"/>
</dbReference>
<feature type="region of interest" description="Disordered" evidence="1">
    <location>
        <begin position="1"/>
        <end position="21"/>
    </location>
</feature>
<accession>A0A4Y2U0Y2</accession>
<evidence type="ECO:0000259" key="2">
    <source>
        <dbReference type="Pfam" id="PF07530"/>
    </source>
</evidence>
<protein>
    <recommendedName>
        <fullName evidence="2">Pre-C2HC domain-containing protein</fullName>
    </recommendedName>
</protein>
<comment type="caution">
    <text evidence="3">The sequence shown here is derived from an EMBL/GenBank/DDBJ whole genome shotgun (WGS) entry which is preliminary data.</text>
</comment>
<dbReference type="Proteomes" id="UP000499080">
    <property type="component" value="Unassembled WGS sequence"/>
</dbReference>
<dbReference type="EMBL" id="BGPR01032592">
    <property type="protein sequence ID" value="GBO06173.1"/>
    <property type="molecule type" value="Genomic_DNA"/>
</dbReference>
<feature type="domain" description="Pre-C2HC" evidence="2">
    <location>
        <begin position="326"/>
        <end position="385"/>
    </location>
</feature>
<sequence>MHEGAGVTVPNEPDGNSDLDEQMEMSPTLAANPTPIQVSKEIPDLTPFFRRAVATYEKPVSDLPYSRCQQIRDAKPSVHGHGVRRSTLSSEETILRTLKEIINKWVSDITCFGICSLDNCNAKEIENKLIFEEAERKRNIPSSSSSTNNVCSNSSVTSHDNVNVMSNNNNARKRAAPNESECSNNSRIRLDKDGFIYPSRRNSVPKRNLSADENSNILLQNKYADIERLPVEKEGPSAPPKIQPLMIRNKNNYKEMLKNLNNKFGKINAVLANEYIKVYPETAEEHRDMQKFCREEKIEFYVIRPLSERPFKIVMKGLHRDTDIEEIKSELAIALPEIEILKVGQLQNVRTKSPMDIFMIELKKNGHENKIFELTHFMFLKIKIQNYRKPPGATQCWNCNMFNHSSANCGFQTR</sequence>
<dbReference type="AlphaFoldDB" id="A0A4Y2U0Y2"/>
<organism evidence="3 4">
    <name type="scientific">Araneus ventricosus</name>
    <name type="common">Orbweaver spider</name>
    <name type="synonym">Epeira ventricosa</name>
    <dbReference type="NCBI Taxonomy" id="182803"/>
    <lineage>
        <taxon>Eukaryota</taxon>
        <taxon>Metazoa</taxon>
        <taxon>Ecdysozoa</taxon>
        <taxon>Arthropoda</taxon>
        <taxon>Chelicerata</taxon>
        <taxon>Arachnida</taxon>
        <taxon>Araneae</taxon>
        <taxon>Araneomorphae</taxon>
        <taxon>Entelegynae</taxon>
        <taxon>Araneoidea</taxon>
        <taxon>Araneidae</taxon>
        <taxon>Araneus</taxon>
    </lineage>
</organism>